<keyword evidence="3" id="KW-1185">Reference proteome</keyword>
<dbReference type="Pfam" id="PF13374">
    <property type="entry name" value="TPR_10"/>
    <property type="match status" value="1"/>
</dbReference>
<dbReference type="InterPro" id="IPR027417">
    <property type="entry name" value="P-loop_NTPase"/>
</dbReference>
<dbReference type="Proteomes" id="UP000076584">
    <property type="component" value="Unassembled WGS sequence"/>
</dbReference>
<evidence type="ECO:0000313" key="3">
    <source>
        <dbReference type="Proteomes" id="UP000076584"/>
    </source>
</evidence>
<dbReference type="Pfam" id="PF13424">
    <property type="entry name" value="TPR_12"/>
    <property type="match status" value="6"/>
</dbReference>
<dbReference type="STRING" id="1573173.A0A161VQ20"/>
<dbReference type="GO" id="GO:0003824">
    <property type="term" value="F:catalytic activity"/>
    <property type="evidence" value="ECO:0007669"/>
    <property type="project" value="InterPro"/>
</dbReference>
<gene>
    <name evidence="2" type="ORF">CI238_04339</name>
</gene>
<dbReference type="Gene3D" id="3.40.50.300">
    <property type="entry name" value="P-loop containing nucleotide triphosphate hydrolases"/>
    <property type="match status" value="1"/>
</dbReference>
<dbReference type="InterPro" id="IPR053137">
    <property type="entry name" value="NLR-like"/>
</dbReference>
<proteinExistence type="predicted"/>
<dbReference type="InterPro" id="IPR000845">
    <property type="entry name" value="Nucleoside_phosphorylase_d"/>
</dbReference>
<dbReference type="InterPro" id="IPR011990">
    <property type="entry name" value="TPR-like_helical_dom_sf"/>
</dbReference>
<dbReference type="Gene3D" id="3.40.50.1580">
    <property type="entry name" value="Nucleoside phosphorylase domain"/>
    <property type="match status" value="1"/>
</dbReference>
<dbReference type="EMBL" id="LFIW01002127">
    <property type="protein sequence ID" value="KZL79244.1"/>
    <property type="molecule type" value="Genomic_DNA"/>
</dbReference>
<dbReference type="InterPro" id="IPR035994">
    <property type="entry name" value="Nucleoside_phosphorylase_sf"/>
</dbReference>
<dbReference type="SUPFAM" id="SSF48452">
    <property type="entry name" value="TPR-like"/>
    <property type="match status" value="3"/>
</dbReference>
<dbReference type="Pfam" id="PF01048">
    <property type="entry name" value="PNP_UDP_1"/>
    <property type="match status" value="1"/>
</dbReference>
<sequence length="1366" mass="153405">MAYPFRRREDFQVAIICALPLEYDAVALTFDEFWDENRDQQRNAPGDYNMYRTGRIGSHNVVLLLLSNMGKVSAASATANLRSTYAGIKLAILTGICGGVPSPWTANELLLGDVVISKSMVQYDLGRQYPNDFATKTNVEEILGRPSRDIRSLIATFETRQGRSDLQRQTSRVLMQLQQKATDYGERSLYQRPPLTADFLFEPGYLHRHRDSQNCNCSDSGACEIARSTSCEKLQCDGGRVVSRKRLKAEHPGDDAVTAEGPQVFVGRVGSGDTVMKSGLDRDRVAAQHSLIAFEMEGAGVWDEIPSVVVKGVCDYADSHKNKNWQNFAAATAASTTKALLEYHIQTQRPTATRTWFLVPYTQNHDFIGRSGILDHVKQLFGHKQPQQPAARARSRVALHGLGGIGKTQIALAYAYWLKGACPDMSVFWVHASNSERFRQAYFSIAQECKIPGHDDPKADVLTLVKAWLEKKNRGRWVMILDNADDTEVFFPTQAEQGSALLHKESREASYMGCYVPECDHGSILITSRNTQAALRLTRGKRPVSVTTMTDDEANQLFCAAFEDETISIEETTKLSSRLEHLPLALAQAAAFIQENDIPISTYVQLLDESDSVLVDQLSQPFETTGRDPEIPHAVTATWIVSFEQIKRRHSLASNVLSLISLFDRQAIPEEFVTNYYNMSQPEKPQTNATAEVLKSLGTLVAFSFITKATDGTFDMHRLIQLVMRKWLVTERRLIEFAEQALRVVSIVYPYGEYENREICSMYLPHAQAVLDHDGVDSEVANVAKASILHNIGGFLSYQGKWIAAEQHVVQAVELHVTALGGEHPNTLTSIANLASTYWNQGRWKEAEELEVQVVEVSKRVLGEEHPGTLTSISNLASTYRIQGRLAEAEELEIQVMEISKRVLGEEHPDTLRSIDNVASTYRIQGRWTEAEELGVQVVEIRKRVLGEEHPNTLISIANLALTYLDQDRWTEAEELGVQVVEIRKRVLGEEHPGTLTSISNLASTYRIQGRWKEAEELGVQVVEISKRVLREEHPDTLISIANLALTYLDQDRWTEAEELGVQVVEISKRVLGEEHPDTLTRISNLASTYRKQGRWKEAEELGVQVMEISKRVLGEEHPGTLTSISNLASTYWKQGRWTEAEELEVQVMEISKRVLGEEHPGTLTSISNLASTYWKQGRWTEAEELEVQVMEISKRVLGEEHPGTLTSISNLASTYWKQGRWTEAEELEVQVMEISKRVLGEEHPGTLTSISNLASTYWKQGRWTEAEELGVQVVEISKRVLGEEHPDTIISMHNLAYTWKDQGRWEAAIQLMRDCLSLRQHFLGLDHPDTMSSCSALADWEEDLAKRNEVLLVEGGEGAGNADRC</sequence>
<dbReference type="Gene3D" id="1.25.40.10">
    <property type="entry name" value="Tetratricopeptide repeat domain"/>
    <property type="match status" value="4"/>
</dbReference>
<organism evidence="2 3">
    <name type="scientific">Colletotrichum incanum</name>
    <name type="common">Soybean anthracnose fungus</name>
    <dbReference type="NCBI Taxonomy" id="1573173"/>
    <lineage>
        <taxon>Eukaryota</taxon>
        <taxon>Fungi</taxon>
        <taxon>Dikarya</taxon>
        <taxon>Ascomycota</taxon>
        <taxon>Pezizomycotina</taxon>
        <taxon>Sordariomycetes</taxon>
        <taxon>Hypocreomycetidae</taxon>
        <taxon>Glomerellales</taxon>
        <taxon>Glomerellaceae</taxon>
        <taxon>Colletotrichum</taxon>
        <taxon>Colletotrichum spaethianum species complex</taxon>
    </lineage>
</organism>
<protein>
    <submittedName>
        <fullName evidence="2">Kinesin light chain 1</fullName>
    </submittedName>
</protein>
<dbReference type="SUPFAM" id="SSF53167">
    <property type="entry name" value="Purine and uridine phosphorylases"/>
    <property type="match status" value="1"/>
</dbReference>
<evidence type="ECO:0000313" key="2">
    <source>
        <dbReference type="EMBL" id="KZL79244.1"/>
    </source>
</evidence>
<evidence type="ECO:0000259" key="1">
    <source>
        <dbReference type="Pfam" id="PF01048"/>
    </source>
</evidence>
<dbReference type="PANTHER" id="PTHR46082:SF6">
    <property type="entry name" value="AAA+ ATPASE DOMAIN-CONTAINING PROTEIN-RELATED"/>
    <property type="match status" value="1"/>
</dbReference>
<feature type="domain" description="Nucleoside phosphorylase" evidence="1">
    <location>
        <begin position="13"/>
        <end position="131"/>
    </location>
</feature>
<dbReference type="SUPFAM" id="SSF52540">
    <property type="entry name" value="P-loop containing nucleoside triphosphate hydrolases"/>
    <property type="match status" value="1"/>
</dbReference>
<dbReference type="NCBIfam" id="NF040586">
    <property type="entry name" value="FxSxx_TPR"/>
    <property type="match status" value="1"/>
</dbReference>
<reference evidence="2 3" key="1">
    <citation type="submission" date="2015-06" db="EMBL/GenBank/DDBJ databases">
        <title>Survival trade-offs in plant roots during colonization by closely related pathogenic and mutualistic fungi.</title>
        <authorList>
            <person name="Hacquard S."/>
            <person name="Kracher B."/>
            <person name="Hiruma K."/>
            <person name="Weinman A."/>
            <person name="Muench P."/>
            <person name="Garrido Oter R."/>
            <person name="Ver Loren van Themaat E."/>
            <person name="Dallerey J.-F."/>
            <person name="Damm U."/>
            <person name="Henrissat B."/>
            <person name="Lespinet O."/>
            <person name="Thon M."/>
            <person name="Kemen E."/>
            <person name="McHardy A.C."/>
            <person name="Schulze-Lefert P."/>
            <person name="O'Connell R.J."/>
        </authorList>
    </citation>
    <scope>NUCLEOTIDE SEQUENCE [LARGE SCALE GENOMIC DNA]</scope>
    <source>
        <strain evidence="2 3">MAFF 238704</strain>
    </source>
</reference>
<comment type="caution">
    <text evidence="2">The sequence shown here is derived from an EMBL/GenBank/DDBJ whole genome shotgun (WGS) entry which is preliminary data.</text>
</comment>
<dbReference type="InterPro" id="IPR019734">
    <property type="entry name" value="TPR_rpt"/>
</dbReference>
<dbReference type="PRINTS" id="PR00381">
    <property type="entry name" value="KINESINLIGHT"/>
</dbReference>
<accession>A0A161VQ20</accession>
<dbReference type="SMART" id="SM00028">
    <property type="entry name" value="TPR"/>
    <property type="match status" value="13"/>
</dbReference>
<name>A0A161VQ20_COLIC</name>
<dbReference type="GO" id="GO:0009116">
    <property type="term" value="P:nucleoside metabolic process"/>
    <property type="evidence" value="ECO:0007669"/>
    <property type="project" value="InterPro"/>
</dbReference>
<dbReference type="PANTHER" id="PTHR46082">
    <property type="entry name" value="ATP/GTP-BINDING PROTEIN-RELATED"/>
    <property type="match status" value="1"/>
</dbReference>